<sequence length="348" mass="40334">MNSTNEINISFPHKKTLEAILFLSAFLLFSFTQPVYSIEMQAAPKDSQPQLFRRRPKIKILFAFSIEAAEKLGYVYGSELKDKKAIEQMNEVADLMISVGNRSFRNSYIHFELGRTKVIASYISEKNLMTHEHYLDFNMTGMLKQLPGTRNKNDKKIIYRFKEFYLLEQSRIALKADVVVLIITAKYHFNKNECGSSFDGKKGINRDTAYMVVRLPCMINKENLDFNYHLGHLIGASDSVNSGGLSKEDEFFYGHGYIQNKHKPYWRTIMTRAEDCPSCTVINYWSNPLAEVNEIPTGIYRTNNNALLWRVHGRKLVRVYEEFYKNKGKSPVLLLQRPVKNDYISTQN</sequence>
<dbReference type="AlphaFoldDB" id="A0A077N8K3"/>
<gene>
    <name evidence="1" type="ORF">XBP1_330039</name>
</gene>
<evidence type="ECO:0000313" key="1">
    <source>
        <dbReference type="EMBL" id="CDG98531.1"/>
    </source>
</evidence>
<proteinExistence type="predicted"/>
<name>A0A077N8K3_XENBV</name>
<dbReference type="RefSeq" id="WP_038212973.1">
    <property type="nucleotide sequence ID" value="NZ_CAWLWN010000031.1"/>
</dbReference>
<comment type="caution">
    <text evidence="1">The sequence shown here is derived from an EMBL/GenBank/DDBJ whole genome shotgun (WGS) entry which is preliminary data.</text>
</comment>
<evidence type="ECO:0000313" key="2">
    <source>
        <dbReference type="Proteomes" id="UP000028511"/>
    </source>
</evidence>
<protein>
    <submittedName>
        <fullName evidence="1">Uncharacterized protein</fullName>
    </submittedName>
</protein>
<dbReference type="HOGENOM" id="CLU_796812_0_0_6"/>
<organism evidence="1 2">
    <name type="scientific">Xenorhabdus bovienii str. puntauvense</name>
    <dbReference type="NCBI Taxonomy" id="1398201"/>
    <lineage>
        <taxon>Bacteria</taxon>
        <taxon>Pseudomonadati</taxon>
        <taxon>Pseudomonadota</taxon>
        <taxon>Gammaproteobacteria</taxon>
        <taxon>Enterobacterales</taxon>
        <taxon>Morganellaceae</taxon>
        <taxon>Xenorhabdus</taxon>
    </lineage>
</organism>
<dbReference type="EMBL" id="CBSW010000236">
    <property type="protein sequence ID" value="CDG98531.1"/>
    <property type="molecule type" value="Genomic_DNA"/>
</dbReference>
<accession>A0A077N8K3</accession>
<dbReference type="Proteomes" id="UP000028511">
    <property type="component" value="Unassembled WGS sequence"/>
</dbReference>
<reference evidence="1" key="1">
    <citation type="submission" date="2013-07" db="EMBL/GenBank/DDBJ databases">
        <title>Sub-species coevolution in mutualistic symbiosis.</title>
        <authorList>
            <person name="Murfin K."/>
            <person name="Klassen J."/>
            <person name="Lee M."/>
            <person name="Forst S."/>
            <person name="Stock P."/>
            <person name="Goodrich-Blair H."/>
        </authorList>
    </citation>
    <scope>NUCLEOTIDE SEQUENCE [LARGE SCALE GENOMIC DNA]</scope>
    <source>
        <strain evidence="1">Puntauvense</strain>
    </source>
</reference>